<gene>
    <name evidence="15" type="primary">cas4</name>
    <name evidence="15" type="ORF">GCWU000324_02492</name>
</gene>
<evidence type="ECO:0000259" key="14">
    <source>
        <dbReference type="Pfam" id="PF01930"/>
    </source>
</evidence>
<evidence type="ECO:0000256" key="12">
    <source>
        <dbReference type="ARBA" id="ARBA00023211"/>
    </source>
</evidence>
<evidence type="ECO:0000256" key="10">
    <source>
        <dbReference type="ARBA" id="ARBA00023014"/>
    </source>
</evidence>
<dbReference type="InterPro" id="IPR013343">
    <property type="entry name" value="CRISPR-assoc_prot_Cas4"/>
</dbReference>
<evidence type="ECO:0000256" key="7">
    <source>
        <dbReference type="ARBA" id="ARBA00022801"/>
    </source>
</evidence>
<comment type="cofactor">
    <cofactor evidence="1">
        <name>[4Fe-4S] cluster</name>
        <dbReference type="ChEBI" id="CHEBI:49883"/>
    </cofactor>
</comment>
<dbReference type="Proteomes" id="UP000003009">
    <property type="component" value="Unassembled WGS sequence"/>
</dbReference>
<dbReference type="InterPro" id="IPR051827">
    <property type="entry name" value="Cas4_exonuclease"/>
</dbReference>
<keyword evidence="16" id="KW-1185">Reference proteome</keyword>
<evidence type="ECO:0000256" key="8">
    <source>
        <dbReference type="ARBA" id="ARBA00022839"/>
    </source>
</evidence>
<evidence type="ECO:0000256" key="5">
    <source>
        <dbReference type="ARBA" id="ARBA00022722"/>
    </source>
</evidence>
<dbReference type="GO" id="GO:0051536">
    <property type="term" value="F:iron-sulfur cluster binding"/>
    <property type="evidence" value="ECO:0007669"/>
    <property type="project" value="UniProtKB-KW"/>
</dbReference>
<dbReference type="Gene3D" id="3.90.320.10">
    <property type="match status" value="1"/>
</dbReference>
<comment type="cofactor">
    <cofactor evidence="13">
        <name>iron-sulfur cluster</name>
        <dbReference type="ChEBI" id="CHEBI:30408"/>
    </cofactor>
</comment>
<proteinExistence type="inferred from homology"/>
<evidence type="ECO:0000256" key="11">
    <source>
        <dbReference type="ARBA" id="ARBA00023118"/>
    </source>
</evidence>
<dbReference type="EMBL" id="ACJW02000003">
    <property type="protein sequence ID" value="EEP68240.1"/>
    <property type="molecule type" value="Genomic_DNA"/>
</dbReference>
<evidence type="ECO:0000256" key="9">
    <source>
        <dbReference type="ARBA" id="ARBA00023004"/>
    </source>
</evidence>
<keyword evidence="7 13" id="KW-0378">Hydrolase</keyword>
<keyword evidence="5 13" id="KW-0540">Nuclease</keyword>
<dbReference type="NCBIfam" id="TIGR00372">
    <property type="entry name" value="cas4"/>
    <property type="match status" value="1"/>
</dbReference>
<name>C4GKB8_9NEIS</name>
<feature type="domain" description="DUF83" evidence="14">
    <location>
        <begin position="22"/>
        <end position="197"/>
    </location>
</feature>
<evidence type="ECO:0000256" key="3">
    <source>
        <dbReference type="ARBA" id="ARBA00012768"/>
    </source>
</evidence>
<comment type="function">
    <text evidence="13">CRISPR (clustered regularly interspaced short palindromic repeat) is an adaptive immune system that provides protection against mobile genetic elements (viruses, transposable elements and conjugative plasmids). CRISPR clusters contain sequences complementary to antecedent mobile elements and target invading nucleic acids. CRISPR clusters are transcribed and processed into CRISPR RNA (crRNA).</text>
</comment>
<keyword evidence="8 13" id="KW-0269">Exonuclease</keyword>
<evidence type="ECO:0000256" key="6">
    <source>
        <dbReference type="ARBA" id="ARBA00022723"/>
    </source>
</evidence>
<dbReference type="STRING" id="629741.GCWU000324_02492"/>
<evidence type="ECO:0000256" key="4">
    <source>
        <dbReference type="ARBA" id="ARBA00020049"/>
    </source>
</evidence>
<dbReference type="GO" id="GO:0046872">
    <property type="term" value="F:metal ion binding"/>
    <property type="evidence" value="ECO:0007669"/>
    <property type="project" value="UniProtKB-KW"/>
</dbReference>
<dbReference type="InterPro" id="IPR011604">
    <property type="entry name" value="PDDEXK-like_dom_sf"/>
</dbReference>
<sequence length="239" mass="26394">MPPRPSENSGILPFDSRPIPLSALQHYAFCPRQCALIHNEQAWAENFLTAQGKALHERIDSGEPETRKGIRFERSVHVSAERLGISGILDMVEHDLATGSLKPVEYKRGRPKPNRADEIQLCAQALCLEEMSGQRISEGALWYGQTRHRAPVVFSDGLRAETLNTIAAVRRLLDSGTTPPPAYGKHCQACSLLDLCQPKLLAKDRSRRYAAALFAADDEDGTADMGEHVGRAFMPDKHG</sequence>
<accession>C4GKB8</accession>
<evidence type="ECO:0000256" key="1">
    <source>
        <dbReference type="ARBA" id="ARBA00001966"/>
    </source>
</evidence>
<keyword evidence="9 13" id="KW-0408">Iron</keyword>
<dbReference type="Pfam" id="PF01930">
    <property type="entry name" value="Cas_Cas4"/>
    <property type="match status" value="1"/>
</dbReference>
<dbReference type="AlphaFoldDB" id="C4GKB8"/>
<protein>
    <recommendedName>
        <fullName evidence="4 13">CRISPR-associated exonuclease Cas4</fullName>
        <ecNumber evidence="3 13">3.1.12.1</ecNumber>
    </recommendedName>
</protein>
<reference evidence="15" key="1">
    <citation type="submission" date="2009-04" db="EMBL/GenBank/DDBJ databases">
        <authorList>
            <person name="Weinstock G."/>
            <person name="Sodergren E."/>
            <person name="Clifton S."/>
            <person name="Fulton L."/>
            <person name="Fulton B."/>
            <person name="Courtney L."/>
            <person name="Fronick C."/>
            <person name="Harrison M."/>
            <person name="Strong C."/>
            <person name="Farmer C."/>
            <person name="Delahaunty K."/>
            <person name="Markovic C."/>
            <person name="Hall O."/>
            <person name="Minx P."/>
            <person name="Tomlinson C."/>
            <person name="Mitreva M."/>
            <person name="Nelson J."/>
            <person name="Hou S."/>
            <person name="Wollam A."/>
            <person name="Pepin K.H."/>
            <person name="Johnson M."/>
            <person name="Bhonagiri V."/>
            <person name="Nash W.E."/>
            <person name="Warren W."/>
            <person name="Chinwalla A."/>
            <person name="Mardis E.R."/>
            <person name="Wilson R.K."/>
        </authorList>
    </citation>
    <scope>NUCLEOTIDE SEQUENCE [LARGE SCALE GENOMIC DNA]</scope>
    <source>
        <strain evidence="15">ATCC 51147</strain>
    </source>
</reference>
<keyword evidence="11 13" id="KW-0051">Antiviral defense</keyword>
<dbReference type="PANTHER" id="PTHR36531">
    <property type="entry name" value="CRISPR-ASSOCIATED EXONUCLEASE CAS4"/>
    <property type="match status" value="1"/>
</dbReference>
<comment type="similarity">
    <text evidence="2 13">Belongs to the CRISPR-associated exonuclease Cas4 family.</text>
</comment>
<evidence type="ECO:0000256" key="13">
    <source>
        <dbReference type="RuleBase" id="RU365022"/>
    </source>
</evidence>
<evidence type="ECO:0000313" key="16">
    <source>
        <dbReference type="Proteomes" id="UP000003009"/>
    </source>
</evidence>
<dbReference type="GeneID" id="84905644"/>
<keyword evidence="12 13" id="KW-0464">Manganese</keyword>
<dbReference type="CDD" id="cd09637">
    <property type="entry name" value="Cas4_I-A_I-B_I-C_I-D_II-B"/>
    <property type="match status" value="1"/>
</dbReference>
<comment type="cofactor">
    <cofactor evidence="13">
        <name>Mg(2+)</name>
        <dbReference type="ChEBI" id="CHEBI:18420"/>
    </cofactor>
    <cofactor evidence="13">
        <name>Mn(2+)</name>
        <dbReference type="ChEBI" id="CHEBI:29035"/>
    </cofactor>
    <text evidence="13">Mg(2+) or Mn(2+) required for ssDNA cleavage activity.</text>
</comment>
<dbReference type="EC" id="3.1.12.1" evidence="3 13"/>
<dbReference type="PANTHER" id="PTHR36531:SF6">
    <property type="entry name" value="DNA REPLICATION ATP-DEPENDENT HELICASE_NUCLEASE DNA2"/>
    <property type="match status" value="1"/>
</dbReference>
<dbReference type="OrthoDB" id="9781776at2"/>
<comment type="caution">
    <text evidence="15">The sequence shown here is derived from an EMBL/GenBank/DDBJ whole genome shotgun (WGS) entry which is preliminary data.</text>
</comment>
<keyword evidence="10 13" id="KW-0411">Iron-sulfur</keyword>
<dbReference type="GO" id="GO:0004527">
    <property type="term" value="F:exonuclease activity"/>
    <property type="evidence" value="ECO:0007669"/>
    <property type="project" value="UniProtKB-KW"/>
</dbReference>
<dbReference type="InterPro" id="IPR022765">
    <property type="entry name" value="Dna2/Cas4_DUF83"/>
</dbReference>
<dbReference type="RefSeq" id="WP_003797742.1">
    <property type="nucleotide sequence ID" value="NZ_GG665872.1"/>
</dbReference>
<keyword evidence="6 13" id="KW-0479">Metal-binding</keyword>
<evidence type="ECO:0000256" key="2">
    <source>
        <dbReference type="ARBA" id="ARBA00009189"/>
    </source>
</evidence>
<dbReference type="GO" id="GO:0051607">
    <property type="term" value="P:defense response to virus"/>
    <property type="evidence" value="ECO:0007669"/>
    <property type="project" value="UniProtKB-KW"/>
</dbReference>
<evidence type="ECO:0000313" key="15">
    <source>
        <dbReference type="EMBL" id="EEP68240.1"/>
    </source>
</evidence>
<dbReference type="HOGENOM" id="CLU_102055_1_1_4"/>
<organism evidence="15 16">
    <name type="scientific">Kingella oralis ATCC 51147</name>
    <dbReference type="NCBI Taxonomy" id="629741"/>
    <lineage>
        <taxon>Bacteria</taxon>
        <taxon>Pseudomonadati</taxon>
        <taxon>Pseudomonadota</taxon>
        <taxon>Betaproteobacteria</taxon>
        <taxon>Neisseriales</taxon>
        <taxon>Neisseriaceae</taxon>
        <taxon>Kingella</taxon>
    </lineage>
</organism>